<feature type="coiled-coil region" evidence="6">
    <location>
        <begin position="871"/>
        <end position="898"/>
    </location>
</feature>
<evidence type="ECO:0000256" key="3">
    <source>
        <dbReference type="ARBA" id="ARBA00022490"/>
    </source>
</evidence>
<evidence type="ECO:0000256" key="1">
    <source>
        <dbReference type="ARBA" id="ARBA00004496"/>
    </source>
</evidence>
<evidence type="ECO:0000256" key="4">
    <source>
        <dbReference type="ARBA" id="ARBA00022737"/>
    </source>
</evidence>
<dbReference type="InterPro" id="IPR047386">
    <property type="entry name" value="Tudor_TDRD11"/>
</dbReference>
<feature type="domain" description="Tudor" evidence="7">
    <location>
        <begin position="736"/>
        <end position="795"/>
    </location>
</feature>
<dbReference type="InterPro" id="IPR016685">
    <property type="entry name" value="Silence_cplx_Nase-comp_TudorSN"/>
</dbReference>
<keyword evidence="10" id="KW-1185">Reference proteome</keyword>
<feature type="domain" description="TNase-like" evidence="8">
    <location>
        <begin position="334"/>
        <end position="501"/>
    </location>
</feature>
<dbReference type="FunFam" id="2.40.50.90:FF:000018">
    <property type="entry name" value="Ribonuclease"/>
    <property type="match status" value="1"/>
</dbReference>
<protein>
    <recommendedName>
        <fullName evidence="2">Staphylococcal nuclease domain-containing protein 1</fullName>
    </recommendedName>
</protein>
<evidence type="ECO:0000256" key="5">
    <source>
        <dbReference type="PIRNR" id="PIRNR017179"/>
    </source>
</evidence>
<evidence type="ECO:0000259" key="7">
    <source>
        <dbReference type="PROSITE" id="PS50304"/>
    </source>
</evidence>
<dbReference type="Pfam" id="PF00567">
    <property type="entry name" value="TUDOR"/>
    <property type="match status" value="1"/>
</dbReference>
<dbReference type="FunFam" id="2.40.50.90:FF:000001">
    <property type="entry name" value="Staphylococcal nuclease domain-containing protein"/>
    <property type="match status" value="1"/>
</dbReference>
<dbReference type="FunFam" id="2.40.50.90:FF:000003">
    <property type="entry name" value="Staphylococcal nuclease domain-containing protein"/>
    <property type="match status" value="1"/>
</dbReference>
<dbReference type="EMBL" id="CAJVCH010569852">
    <property type="protein sequence ID" value="CAG7833367.1"/>
    <property type="molecule type" value="Genomic_DNA"/>
</dbReference>
<dbReference type="GO" id="GO:0006402">
    <property type="term" value="P:mRNA catabolic process"/>
    <property type="evidence" value="ECO:0007669"/>
    <property type="project" value="TreeGrafter"/>
</dbReference>
<dbReference type="InterPro" id="IPR016071">
    <property type="entry name" value="Staphylococal_nuclease_OB-fold"/>
</dbReference>
<evidence type="ECO:0000259" key="8">
    <source>
        <dbReference type="PROSITE" id="PS50830"/>
    </source>
</evidence>
<comment type="subcellular location">
    <subcellularLocation>
        <location evidence="1 5">Cytoplasm</location>
    </subcellularLocation>
</comment>
<feature type="domain" description="TNase-like" evidence="8">
    <location>
        <begin position="180"/>
        <end position="318"/>
    </location>
</feature>
<feature type="domain" description="TNase-like" evidence="8">
    <location>
        <begin position="530"/>
        <end position="668"/>
    </location>
</feature>
<dbReference type="SMART" id="SM00333">
    <property type="entry name" value="TUDOR"/>
    <property type="match status" value="1"/>
</dbReference>
<dbReference type="PROSITE" id="PS50830">
    <property type="entry name" value="TNASE_3"/>
    <property type="match status" value="4"/>
</dbReference>
<evidence type="ECO:0000313" key="9">
    <source>
        <dbReference type="EMBL" id="CAG7833367.1"/>
    </source>
</evidence>
<dbReference type="FunFam" id="2.40.50.90:FF:000002">
    <property type="entry name" value="Staphylococcal nuclease domain-containing protein"/>
    <property type="match status" value="1"/>
</dbReference>
<dbReference type="FunFam" id="2.40.50.90:FF:000005">
    <property type="entry name" value="Staphylococcal nuclease domain-containing protein"/>
    <property type="match status" value="1"/>
</dbReference>
<dbReference type="PANTHER" id="PTHR12302:SF2">
    <property type="entry name" value="STAPHYLOCOCCAL NUCLEASE DOMAIN-CONTAINING PROTEIN 1"/>
    <property type="match status" value="1"/>
</dbReference>
<dbReference type="SMART" id="SM00318">
    <property type="entry name" value="SNc"/>
    <property type="match status" value="4"/>
</dbReference>
<feature type="domain" description="TNase-like" evidence="8">
    <location>
        <begin position="9"/>
        <end position="154"/>
    </location>
</feature>
<evidence type="ECO:0000313" key="10">
    <source>
        <dbReference type="Proteomes" id="UP000708208"/>
    </source>
</evidence>
<dbReference type="CDD" id="cd00175">
    <property type="entry name" value="SNc"/>
    <property type="match status" value="2"/>
</dbReference>
<evidence type="ECO:0000256" key="6">
    <source>
        <dbReference type="SAM" id="Coils"/>
    </source>
</evidence>
<name>A0A8J2PYS0_9HEXA</name>
<dbReference type="GO" id="GO:0005829">
    <property type="term" value="C:cytosol"/>
    <property type="evidence" value="ECO:0007669"/>
    <property type="project" value="TreeGrafter"/>
</dbReference>
<dbReference type="CDD" id="cd20433">
    <property type="entry name" value="Tudor_TDRD11"/>
    <property type="match status" value="1"/>
</dbReference>
<dbReference type="OrthoDB" id="10023235at2759"/>
<dbReference type="PIRSF" id="PIRSF017179">
    <property type="entry name" value="RISC-Tudor-SN"/>
    <property type="match status" value="1"/>
</dbReference>
<accession>A0A8J2PYS0</accession>
<dbReference type="Proteomes" id="UP000708208">
    <property type="component" value="Unassembled WGS sequence"/>
</dbReference>
<keyword evidence="6" id="KW-0175">Coiled coil</keyword>
<organism evidence="9 10">
    <name type="scientific">Allacma fusca</name>
    <dbReference type="NCBI Taxonomy" id="39272"/>
    <lineage>
        <taxon>Eukaryota</taxon>
        <taxon>Metazoa</taxon>
        <taxon>Ecdysozoa</taxon>
        <taxon>Arthropoda</taxon>
        <taxon>Hexapoda</taxon>
        <taxon>Collembola</taxon>
        <taxon>Symphypleona</taxon>
        <taxon>Sminthuridae</taxon>
        <taxon>Allacma</taxon>
    </lineage>
</organism>
<dbReference type="FunFam" id="2.30.30.140:FF:000018">
    <property type="entry name" value="Serine/threonine-protein kinase 31"/>
    <property type="match status" value="1"/>
</dbReference>
<sequence>MSAAVVQPQSLRGIVKQVLSGDSVIIRGQPKGGPPPERTLNFASVSAPRLARRPAGVAKSEDAKDEPYAWESREFLRKKLVGKEVLFVVEYKVTSGREFGTVYIGKDVETGENITDLMISEGLLTVRREGKSDVSRLVDLEEAAKSKGKGKWATDGENHVRDIVWAVENTRTLVDKMGRKPIQAVVEHVRDGSTIRVFLLPSFHYITLMMSGIRAPGVKLDAEGKPDKSSAEPFSEEARYFTESRLLQRDVEVVLESTNNSNFVGSILHPNGNIAELLLKEGFAKCIDWSMGFVTGGAEKLRAAEKLAKEKKLRIWKDYQANTGGAALLKGKEKEFVATVIECINGDALNVRMADNTVKKIFLASVRPPRPVEEEKEKTADSAQQPKGKTMFRPLYDIPFMFEAREYLRKKLIGKKVNVTVDYIQPASQQPDTTGNTRVLAEKLCCTVKHEGINIGDALVSKGLAKVVRYRQDDDQRASDYDGLLAAEARAQKALKGLHGKKDVPMHHVIDITGDSAKAKQFLPYFQRAGKTTAIVEFIASGSRLRLFVPREMRLITFLLGGISCPRAPRAPGIPGSAAIEGEPYGDEALNFTKDLCLQKEVEIEVDSIDKAGNFIGFLWIDGKNLSVALVEEGLSVVHFTADRTPHFRALQIAEDNAKARRDKIWANYEEIKEELKPEDDKVERKVDPKSVIVTEITSELRLYVQFTDDGDKLENLMGELRRELTEKPPLTGAYTPKKGEVCVARYSADNEWYRAKVEKVSPGGEVTVLFIDYGNRENIKSSRCAQLPSIPTTSATAFAKEFALACVSLPSDEEYASDAINALRVDTAEGKFLLNVEYKNNGVDYVTLVDESSKEDVGERLVRDGLLLVENRKERRLQKLVRDYKAAETEAKKNHNNIWRYGDITEDDAREFGLGR</sequence>
<gene>
    <name evidence="9" type="ORF">AFUS01_LOCUS43000</name>
</gene>
<proteinExistence type="predicted"/>
<dbReference type="PROSITE" id="PS50304">
    <property type="entry name" value="TUDOR"/>
    <property type="match status" value="1"/>
</dbReference>
<comment type="caution">
    <text evidence="9">The sequence shown here is derived from an EMBL/GenBank/DDBJ whole genome shotgun (WGS) entry which is preliminary data.</text>
</comment>
<reference evidence="9" key="1">
    <citation type="submission" date="2021-06" db="EMBL/GenBank/DDBJ databases">
        <authorList>
            <person name="Hodson N. C."/>
            <person name="Mongue J. A."/>
            <person name="Jaron S. K."/>
        </authorList>
    </citation>
    <scope>NUCLEOTIDE SEQUENCE</scope>
</reference>
<dbReference type="GO" id="GO:0003723">
    <property type="term" value="F:RNA binding"/>
    <property type="evidence" value="ECO:0007669"/>
    <property type="project" value="TreeGrafter"/>
</dbReference>
<dbReference type="Pfam" id="PF00565">
    <property type="entry name" value="SNase"/>
    <property type="match status" value="5"/>
</dbReference>
<keyword evidence="3 5" id="KW-0963">Cytoplasm</keyword>
<evidence type="ECO:0000256" key="2">
    <source>
        <dbReference type="ARBA" id="ARBA00017230"/>
    </source>
</evidence>
<dbReference type="InterPro" id="IPR002999">
    <property type="entry name" value="Tudor"/>
</dbReference>
<dbReference type="GO" id="GO:0005634">
    <property type="term" value="C:nucleus"/>
    <property type="evidence" value="ECO:0007669"/>
    <property type="project" value="TreeGrafter"/>
</dbReference>
<dbReference type="GO" id="GO:0004518">
    <property type="term" value="F:nuclease activity"/>
    <property type="evidence" value="ECO:0007669"/>
    <property type="project" value="TreeGrafter"/>
</dbReference>
<dbReference type="AlphaFoldDB" id="A0A8J2PYS0"/>
<keyword evidence="4" id="KW-0677">Repeat</keyword>
<dbReference type="PANTHER" id="PTHR12302">
    <property type="entry name" value="EBNA2 BINDING PROTEIN P100"/>
    <property type="match status" value="1"/>
</dbReference>